<evidence type="ECO:0000313" key="1">
    <source>
        <dbReference type="EMBL" id="KDO02979.1"/>
    </source>
</evidence>
<name>A0A8E0WLX7_9RICK</name>
<sequence>MVKPWYDIIMKKIIFNKQRDLISIIAPASGCPDAQDKLKKAIEILTLQGFKTLVDDKIFSGDELLFSLLLKRKG</sequence>
<dbReference type="SUPFAM" id="SSF52317">
    <property type="entry name" value="Class I glutamine amidotransferase-like"/>
    <property type="match status" value="1"/>
</dbReference>
<dbReference type="InterPro" id="IPR029062">
    <property type="entry name" value="Class_I_gatase-like"/>
</dbReference>
<comment type="caution">
    <text evidence="1">The sequence shown here is derived from an EMBL/GenBank/DDBJ whole genome shotgun (WGS) entry which is preliminary data.</text>
</comment>
<organism evidence="1 2">
    <name type="scientific">Rickettsia tamurae subsp. buchneri</name>
    <dbReference type="NCBI Taxonomy" id="1462938"/>
    <lineage>
        <taxon>Bacteria</taxon>
        <taxon>Pseudomonadati</taxon>
        <taxon>Pseudomonadota</taxon>
        <taxon>Alphaproteobacteria</taxon>
        <taxon>Rickettsiales</taxon>
        <taxon>Rickettsiaceae</taxon>
        <taxon>Rickettsieae</taxon>
        <taxon>Rickettsia</taxon>
        <taxon>spotted fever group</taxon>
    </lineage>
</organism>
<proteinExistence type="predicted"/>
<dbReference type="Proteomes" id="UP000027161">
    <property type="component" value="Unassembled WGS sequence"/>
</dbReference>
<dbReference type="InterPro" id="IPR027478">
    <property type="entry name" value="LdcA_N"/>
</dbReference>
<reference evidence="1 2" key="1">
    <citation type="submission" date="2014-02" db="EMBL/GenBank/DDBJ databases">
        <title>Draft genome sequence of Rickettsia buchneri sp. nov. ISO7T.</title>
        <authorList>
            <person name="Felsheim R.F."/>
            <person name="Kurtti T.J."/>
            <person name="Munderloh U.G."/>
        </authorList>
    </citation>
    <scope>NUCLEOTIDE SEQUENCE [LARGE SCALE GENOMIC DNA]</scope>
    <source>
        <strain evidence="1 2">ISO7</strain>
    </source>
</reference>
<dbReference type="EMBL" id="JFKF01000086">
    <property type="protein sequence ID" value="KDO02979.1"/>
    <property type="molecule type" value="Genomic_DNA"/>
</dbReference>
<protein>
    <submittedName>
        <fullName evidence="1">Uncharacterized protein</fullName>
    </submittedName>
</protein>
<keyword evidence="2" id="KW-1185">Reference proteome</keyword>
<accession>A0A8E0WLX7</accession>
<dbReference type="Gene3D" id="3.40.50.10740">
    <property type="entry name" value="Class I glutamine amidotransferase-like"/>
    <property type="match status" value="1"/>
</dbReference>
<dbReference type="AlphaFoldDB" id="A0A8E0WLX7"/>
<gene>
    <name evidence="1" type="ORF">REISMN_04155</name>
</gene>
<evidence type="ECO:0000313" key="2">
    <source>
        <dbReference type="Proteomes" id="UP000027161"/>
    </source>
</evidence>